<evidence type="ECO:0000256" key="2">
    <source>
        <dbReference type="ARBA" id="ARBA00023125"/>
    </source>
</evidence>
<feature type="domain" description="HSF-type DNA-binding" evidence="6">
    <location>
        <begin position="26"/>
        <end position="121"/>
    </location>
</feature>
<dbReference type="GeneID" id="7201958"/>
<organism evidence="7 8">
    <name type="scientific">Phaeodactylum tricornutum (strain CCAP 1055/1)</name>
    <dbReference type="NCBI Taxonomy" id="556484"/>
    <lineage>
        <taxon>Eukaryota</taxon>
        <taxon>Sar</taxon>
        <taxon>Stramenopiles</taxon>
        <taxon>Ochrophyta</taxon>
        <taxon>Bacillariophyta</taxon>
        <taxon>Bacillariophyceae</taxon>
        <taxon>Bacillariophycidae</taxon>
        <taxon>Naviculales</taxon>
        <taxon>Phaeodactylaceae</taxon>
        <taxon>Phaeodactylum</taxon>
    </lineage>
</organism>
<feature type="region of interest" description="Disordered" evidence="5">
    <location>
        <begin position="1"/>
        <end position="26"/>
    </location>
</feature>
<dbReference type="eggNOG" id="KOG0627">
    <property type="taxonomic scope" value="Eukaryota"/>
</dbReference>
<protein>
    <recommendedName>
        <fullName evidence="6">HSF-type DNA-binding domain-containing protein</fullName>
    </recommendedName>
</protein>
<dbReference type="InterPro" id="IPR000232">
    <property type="entry name" value="HSF_DNA-bd"/>
</dbReference>
<evidence type="ECO:0000313" key="8">
    <source>
        <dbReference type="Proteomes" id="UP000000759"/>
    </source>
</evidence>
<reference evidence="8" key="2">
    <citation type="submission" date="2008-08" db="EMBL/GenBank/DDBJ databases">
        <authorList>
            <consortium name="Diatom Consortium"/>
            <person name="Grigoriev I."/>
            <person name="Grimwood J."/>
            <person name="Kuo A."/>
            <person name="Otillar R.P."/>
            <person name="Salamov A."/>
            <person name="Detter J.C."/>
            <person name="Lindquist E."/>
            <person name="Shapiro H."/>
            <person name="Lucas S."/>
            <person name="Glavina del Rio T."/>
            <person name="Pitluck S."/>
            <person name="Rokhsar D."/>
            <person name="Bowler C."/>
        </authorList>
    </citation>
    <scope>GENOME REANNOTATION</scope>
    <source>
        <strain evidence="8">CCAP 1055/1</strain>
    </source>
</reference>
<feature type="region of interest" description="Disordered" evidence="5">
    <location>
        <begin position="341"/>
        <end position="360"/>
    </location>
</feature>
<dbReference type="GO" id="GO:0005634">
    <property type="term" value="C:nucleus"/>
    <property type="evidence" value="ECO:0007669"/>
    <property type="project" value="UniProtKB-SubCell"/>
</dbReference>
<dbReference type="SMART" id="SM00415">
    <property type="entry name" value="HSF"/>
    <property type="match status" value="1"/>
</dbReference>
<dbReference type="InterPro" id="IPR036388">
    <property type="entry name" value="WH-like_DNA-bd_sf"/>
</dbReference>
<keyword evidence="3" id="KW-0539">Nucleus</keyword>
<dbReference type="Gene3D" id="1.10.10.10">
    <property type="entry name" value="Winged helix-like DNA-binding domain superfamily/Winged helix DNA-binding domain"/>
    <property type="match status" value="1"/>
</dbReference>
<evidence type="ECO:0000256" key="5">
    <source>
        <dbReference type="SAM" id="MobiDB-lite"/>
    </source>
</evidence>
<dbReference type="PANTHER" id="PTHR10015:SF206">
    <property type="entry name" value="HSF-TYPE DNA-BINDING DOMAIN-CONTAINING PROTEIN"/>
    <property type="match status" value="1"/>
</dbReference>
<feature type="compositionally biased region" description="Acidic residues" evidence="5">
    <location>
        <begin position="145"/>
        <end position="156"/>
    </location>
</feature>
<dbReference type="KEGG" id="pti:PHATRDRAFT_47181"/>
<evidence type="ECO:0000259" key="6">
    <source>
        <dbReference type="SMART" id="SM00415"/>
    </source>
</evidence>
<dbReference type="InterPro" id="IPR036390">
    <property type="entry name" value="WH_DNA-bd_sf"/>
</dbReference>
<dbReference type="AlphaFoldDB" id="B7G2S1"/>
<sequence>MNDLENVDINRGSHLPTQNQEGGTEPPSGFILKLFQMVNGAPDKVISWTPNGDAFIIGSDLNRLESETLPQYFRHNRFQSLVRQLNFYSFRKINRERNVWIYKHSLFHRDRPEDLNMVRRRTCPGMDGRKQRFSRFSVGSLGQADGDDNSDNEDSSLEATVDAYSSPVIPSKKRDLISADKTLKPPSSKRFRQSSNADKETKTESKVVVDTSMLEEVINETQPLVGDKGSFSLLTNRAPVNVNINVADVASKLEKCARKAMKERGLARSLRSGVVTPPYGASNGFQNSSTALLTYDDEYETNGGILFEVDARTSPATIGTIPVDGDESVFSDYERSSRFRKPHTVTPLKRGPKGRPPVSDASAVESILNRIMKNQTGQTPSPFITPVAVAGFCMSTSPLGDRQLCSKILQLIASCSALASDFQLYRAALHPTNPKEVPSYMFSPSPRESRAITVQQIWQREVSRGDAVRDFKTFAVNCMHQLLGKGNVEALWSREETDMLEHAAGVWLKSAGVTI</sequence>
<dbReference type="OrthoDB" id="60033at2759"/>
<comment type="similarity">
    <text evidence="4">Belongs to the HSF family.</text>
</comment>
<keyword evidence="2" id="KW-0238">DNA-binding</keyword>
<dbReference type="GO" id="GO:0043565">
    <property type="term" value="F:sequence-specific DNA binding"/>
    <property type="evidence" value="ECO:0007669"/>
    <property type="project" value="InterPro"/>
</dbReference>
<evidence type="ECO:0000256" key="4">
    <source>
        <dbReference type="RuleBase" id="RU004020"/>
    </source>
</evidence>
<dbReference type="RefSeq" id="XP_002181431.1">
    <property type="nucleotide sequence ID" value="XM_002181395.1"/>
</dbReference>
<proteinExistence type="inferred from homology"/>
<dbReference type="Pfam" id="PF00447">
    <property type="entry name" value="HSF_DNA-bind"/>
    <property type="match status" value="1"/>
</dbReference>
<evidence type="ECO:0000256" key="3">
    <source>
        <dbReference type="ARBA" id="ARBA00023242"/>
    </source>
</evidence>
<dbReference type="PANTHER" id="PTHR10015">
    <property type="entry name" value="HEAT SHOCK TRANSCRIPTION FACTOR"/>
    <property type="match status" value="1"/>
</dbReference>
<dbReference type="PaxDb" id="2850-Phatr47181"/>
<dbReference type="PRINTS" id="PR00056">
    <property type="entry name" value="HSFDOMAIN"/>
</dbReference>
<name>B7G2S1_PHATC</name>
<evidence type="ECO:0000256" key="1">
    <source>
        <dbReference type="ARBA" id="ARBA00004123"/>
    </source>
</evidence>
<keyword evidence="8" id="KW-1185">Reference proteome</keyword>
<gene>
    <name evidence="7" type="ORF">PHATRDRAFT_47181</name>
</gene>
<accession>B7G2S1</accession>
<dbReference type="Proteomes" id="UP000000759">
    <property type="component" value="Chromosome 12"/>
</dbReference>
<comment type="subcellular location">
    <subcellularLocation>
        <location evidence="1">Nucleus</location>
    </subcellularLocation>
</comment>
<dbReference type="HOGENOM" id="CLU_529442_0_0_1"/>
<reference evidence="7 8" key="1">
    <citation type="journal article" date="2008" name="Nature">
        <title>The Phaeodactylum genome reveals the evolutionary history of diatom genomes.</title>
        <authorList>
            <person name="Bowler C."/>
            <person name="Allen A.E."/>
            <person name="Badger J.H."/>
            <person name="Grimwood J."/>
            <person name="Jabbari K."/>
            <person name="Kuo A."/>
            <person name="Maheswari U."/>
            <person name="Martens C."/>
            <person name="Maumus F."/>
            <person name="Otillar R.P."/>
            <person name="Rayko E."/>
            <person name="Salamov A."/>
            <person name="Vandepoele K."/>
            <person name="Beszteri B."/>
            <person name="Gruber A."/>
            <person name="Heijde M."/>
            <person name="Katinka M."/>
            <person name="Mock T."/>
            <person name="Valentin K."/>
            <person name="Verret F."/>
            <person name="Berges J.A."/>
            <person name="Brownlee C."/>
            <person name="Cadoret J.P."/>
            <person name="Chiovitti A."/>
            <person name="Choi C.J."/>
            <person name="Coesel S."/>
            <person name="De Martino A."/>
            <person name="Detter J.C."/>
            <person name="Durkin C."/>
            <person name="Falciatore A."/>
            <person name="Fournet J."/>
            <person name="Haruta M."/>
            <person name="Huysman M.J."/>
            <person name="Jenkins B.D."/>
            <person name="Jiroutova K."/>
            <person name="Jorgensen R.E."/>
            <person name="Joubert Y."/>
            <person name="Kaplan A."/>
            <person name="Kroger N."/>
            <person name="Kroth P.G."/>
            <person name="La Roche J."/>
            <person name="Lindquist E."/>
            <person name="Lommer M."/>
            <person name="Martin-Jezequel V."/>
            <person name="Lopez P.J."/>
            <person name="Lucas S."/>
            <person name="Mangogna M."/>
            <person name="McGinnis K."/>
            <person name="Medlin L.K."/>
            <person name="Montsant A."/>
            <person name="Oudot-Le Secq M.P."/>
            <person name="Napoli C."/>
            <person name="Obornik M."/>
            <person name="Parker M.S."/>
            <person name="Petit J.L."/>
            <person name="Porcel B.M."/>
            <person name="Poulsen N."/>
            <person name="Robison M."/>
            <person name="Rychlewski L."/>
            <person name="Rynearson T.A."/>
            <person name="Schmutz J."/>
            <person name="Shapiro H."/>
            <person name="Siaut M."/>
            <person name="Stanley M."/>
            <person name="Sussman M.R."/>
            <person name="Taylor A.R."/>
            <person name="Vardi A."/>
            <person name="von Dassow P."/>
            <person name="Vyverman W."/>
            <person name="Willis A."/>
            <person name="Wyrwicz L.S."/>
            <person name="Rokhsar D.S."/>
            <person name="Weissenbach J."/>
            <person name="Armbrust E.V."/>
            <person name="Green B.R."/>
            <person name="Van de Peer Y."/>
            <person name="Grigoriev I.V."/>
        </authorList>
    </citation>
    <scope>NUCLEOTIDE SEQUENCE [LARGE SCALE GENOMIC DNA]</scope>
    <source>
        <strain evidence="7 8">CCAP 1055/1</strain>
    </source>
</reference>
<dbReference type="GO" id="GO:0003700">
    <property type="term" value="F:DNA-binding transcription factor activity"/>
    <property type="evidence" value="ECO:0007669"/>
    <property type="project" value="InterPro"/>
</dbReference>
<dbReference type="InParanoid" id="B7G2S1"/>
<dbReference type="SUPFAM" id="SSF46785">
    <property type="entry name" value="Winged helix' DNA-binding domain"/>
    <property type="match status" value="1"/>
</dbReference>
<dbReference type="EMBL" id="CM000614">
    <property type="protein sequence ID" value="EEC47354.1"/>
    <property type="molecule type" value="Genomic_DNA"/>
</dbReference>
<feature type="compositionally biased region" description="Basic and acidic residues" evidence="5">
    <location>
        <begin position="172"/>
        <end position="183"/>
    </location>
</feature>
<evidence type="ECO:0000313" key="7">
    <source>
        <dbReference type="EMBL" id="EEC47354.1"/>
    </source>
</evidence>
<feature type="region of interest" description="Disordered" evidence="5">
    <location>
        <begin position="137"/>
        <end position="204"/>
    </location>
</feature>